<sequence>MRACVVDAMQISSRFCKQKPNGRSALNRRSDPVHFRGSRRSFVFSCIFGPFSVADVRTTGSRLKLETFSERLDEEEK</sequence>
<accession>A0ABR3N0K1</accession>
<reference evidence="1 2" key="1">
    <citation type="submission" date="2023-09" db="EMBL/GenBank/DDBJ databases">
        <authorList>
            <person name="Wang M."/>
        </authorList>
    </citation>
    <scope>NUCLEOTIDE SEQUENCE [LARGE SCALE GENOMIC DNA]</scope>
    <source>
        <strain evidence="1">GT-2023</strain>
        <tissue evidence="1">Liver</tissue>
    </source>
</reference>
<proteinExistence type="predicted"/>
<evidence type="ECO:0000313" key="2">
    <source>
        <dbReference type="Proteomes" id="UP001558613"/>
    </source>
</evidence>
<comment type="caution">
    <text evidence="1">The sequence shown here is derived from an EMBL/GenBank/DDBJ whole genome shotgun (WGS) entry which is preliminary data.</text>
</comment>
<dbReference type="EMBL" id="JAYMGO010000007">
    <property type="protein sequence ID" value="KAL1270416.1"/>
    <property type="molecule type" value="Genomic_DNA"/>
</dbReference>
<name>A0ABR3N0K1_9TELE</name>
<gene>
    <name evidence="1" type="ORF">QQF64_029432</name>
</gene>
<evidence type="ECO:0000313" key="1">
    <source>
        <dbReference type="EMBL" id="KAL1270416.1"/>
    </source>
</evidence>
<dbReference type="Proteomes" id="UP001558613">
    <property type="component" value="Unassembled WGS sequence"/>
</dbReference>
<keyword evidence="2" id="KW-1185">Reference proteome</keyword>
<protein>
    <submittedName>
        <fullName evidence="1">Uncharacterized protein</fullName>
    </submittedName>
</protein>
<organism evidence="1 2">
    <name type="scientific">Cirrhinus molitorella</name>
    <name type="common">mud carp</name>
    <dbReference type="NCBI Taxonomy" id="172907"/>
    <lineage>
        <taxon>Eukaryota</taxon>
        <taxon>Metazoa</taxon>
        <taxon>Chordata</taxon>
        <taxon>Craniata</taxon>
        <taxon>Vertebrata</taxon>
        <taxon>Euteleostomi</taxon>
        <taxon>Actinopterygii</taxon>
        <taxon>Neopterygii</taxon>
        <taxon>Teleostei</taxon>
        <taxon>Ostariophysi</taxon>
        <taxon>Cypriniformes</taxon>
        <taxon>Cyprinidae</taxon>
        <taxon>Labeoninae</taxon>
        <taxon>Labeonini</taxon>
        <taxon>Cirrhinus</taxon>
    </lineage>
</organism>